<dbReference type="RefSeq" id="WP_141378626.1">
    <property type="nucleotide sequence ID" value="NZ_BJNA01000001.1"/>
</dbReference>
<feature type="compositionally biased region" description="Low complexity" evidence="1">
    <location>
        <begin position="16"/>
        <end position="33"/>
    </location>
</feature>
<dbReference type="Proteomes" id="UP000319804">
    <property type="component" value="Unassembled WGS sequence"/>
</dbReference>
<dbReference type="GO" id="GO:0009898">
    <property type="term" value="C:cytoplasmic side of plasma membrane"/>
    <property type="evidence" value="ECO:0007669"/>
    <property type="project" value="TreeGrafter"/>
</dbReference>
<keyword evidence="3" id="KW-0969">Cilium</keyword>
<feature type="compositionally biased region" description="Basic and acidic residues" evidence="1">
    <location>
        <begin position="149"/>
        <end position="163"/>
    </location>
</feature>
<keyword evidence="4" id="KW-1185">Reference proteome</keyword>
<reference evidence="3 4" key="1">
    <citation type="submission" date="2019-06" db="EMBL/GenBank/DDBJ databases">
        <title>Sequencing the genomes of 1000 actinobacteria strains.</title>
        <authorList>
            <person name="Klenk H.-P."/>
        </authorList>
    </citation>
    <scope>NUCLEOTIDE SEQUENCE [LARGE SCALE GENOMIC DNA]</scope>
    <source>
        <strain evidence="3 4">DSM 20427</strain>
    </source>
</reference>
<feature type="region of interest" description="Disordered" evidence="1">
    <location>
        <begin position="132"/>
        <end position="166"/>
    </location>
</feature>
<name>A0A543KYE3_9MICO</name>
<protein>
    <submittedName>
        <fullName evidence="3">MinD-like ATPase involved in chromosome partitioning or flagellar assembly</fullName>
    </submittedName>
</protein>
<comment type="caution">
    <text evidence="3">The sequence shown here is derived from an EMBL/GenBank/DDBJ whole genome shotgun (WGS) entry which is preliminary data.</text>
</comment>
<dbReference type="Gene3D" id="3.40.50.300">
    <property type="entry name" value="P-loop containing nucleotide triphosphate hydrolases"/>
    <property type="match status" value="1"/>
</dbReference>
<dbReference type="GO" id="GO:0005829">
    <property type="term" value="C:cytosol"/>
    <property type="evidence" value="ECO:0007669"/>
    <property type="project" value="TreeGrafter"/>
</dbReference>
<proteinExistence type="predicted"/>
<dbReference type="GO" id="GO:0016887">
    <property type="term" value="F:ATP hydrolysis activity"/>
    <property type="evidence" value="ECO:0007669"/>
    <property type="project" value="TreeGrafter"/>
</dbReference>
<dbReference type="GO" id="GO:0051782">
    <property type="term" value="P:negative regulation of cell division"/>
    <property type="evidence" value="ECO:0007669"/>
    <property type="project" value="TreeGrafter"/>
</dbReference>
<dbReference type="AlphaFoldDB" id="A0A543KYE3"/>
<organism evidence="3 4">
    <name type="scientific">Microbacterium lacticum</name>
    <dbReference type="NCBI Taxonomy" id="33885"/>
    <lineage>
        <taxon>Bacteria</taxon>
        <taxon>Bacillati</taxon>
        <taxon>Actinomycetota</taxon>
        <taxon>Actinomycetes</taxon>
        <taxon>Micrococcales</taxon>
        <taxon>Microbacteriaceae</taxon>
        <taxon>Microbacterium</taxon>
    </lineage>
</organism>
<dbReference type="InterPro" id="IPR050625">
    <property type="entry name" value="ParA/MinD_ATPase"/>
</dbReference>
<evidence type="ECO:0000256" key="1">
    <source>
        <dbReference type="SAM" id="MobiDB-lite"/>
    </source>
</evidence>
<keyword evidence="3" id="KW-0966">Cell projection</keyword>
<evidence type="ECO:0000259" key="2">
    <source>
        <dbReference type="Pfam" id="PF01656"/>
    </source>
</evidence>
<feature type="compositionally biased region" description="Low complexity" evidence="1">
    <location>
        <begin position="132"/>
        <end position="148"/>
    </location>
</feature>
<dbReference type="InterPro" id="IPR002586">
    <property type="entry name" value="CobQ/CobB/MinD/ParA_Nub-bd_dom"/>
</dbReference>
<evidence type="ECO:0000313" key="3">
    <source>
        <dbReference type="EMBL" id="TQN00093.1"/>
    </source>
</evidence>
<sequence length="494" mass="52135">MAPERNENEGENADNGVLATTDGTETTGIGIVEGATAQVEVTLPTAFDEEDDFDDDVVRGEDVTLVQLEQLPAERDEVRGEAPATTAVPVASVSAASAEPAPKASVSAAAAASAAAAKTAPAPKTAAAAKASSSVASTSATAPAASDASRAELDHHERVRPRTSEITLQSRRLGDFEVDRESSDLLTADRLLDPAHVVRPEPEGAWRHLVYTLSGRRINLGDSKRARARKQLGDRIAAPLSGGARFVPVLSRKGGVGKTTVTTLLGMALADAREDRIIAVDANPDRGTLAERVGRTSGKTVRDLVRARGDVHGFNDISQIVARDHTRLDVLASDADPHVSEAFSDADYRDVAEVAAHFYSVVLTDTGTGIVHSVMEATLEHADELVIVAGLSIDEARLASETLTWLESNGYAERVRSAVVVLNTSRPGAALVRADELDAHFRSRVRAVVRLPYDPHIASGSAISFRDLQPETRDAARELAAIVVEGLRASSVAA</sequence>
<dbReference type="GO" id="GO:0005524">
    <property type="term" value="F:ATP binding"/>
    <property type="evidence" value="ECO:0007669"/>
    <property type="project" value="TreeGrafter"/>
</dbReference>
<gene>
    <name evidence="3" type="ORF">FHX68_0162</name>
</gene>
<dbReference type="SUPFAM" id="SSF52540">
    <property type="entry name" value="P-loop containing nucleoside triphosphate hydrolases"/>
    <property type="match status" value="1"/>
</dbReference>
<dbReference type="OrthoDB" id="3204399at2"/>
<feature type="domain" description="CobQ/CobB/MinD/ParA nucleotide binding" evidence="2">
    <location>
        <begin position="249"/>
        <end position="392"/>
    </location>
</feature>
<dbReference type="PANTHER" id="PTHR43384:SF14">
    <property type="entry name" value="ESX-1 SECRETION-ASSOCIATED PROTEIN ESPI"/>
    <property type="match status" value="1"/>
</dbReference>
<evidence type="ECO:0000313" key="4">
    <source>
        <dbReference type="Proteomes" id="UP000319804"/>
    </source>
</evidence>
<dbReference type="Pfam" id="PF01656">
    <property type="entry name" value="CbiA"/>
    <property type="match status" value="1"/>
</dbReference>
<dbReference type="PANTHER" id="PTHR43384">
    <property type="entry name" value="SEPTUM SITE-DETERMINING PROTEIN MIND HOMOLOG, CHLOROPLASTIC-RELATED"/>
    <property type="match status" value="1"/>
</dbReference>
<dbReference type="EMBL" id="VFPS01000001">
    <property type="protein sequence ID" value="TQN00093.1"/>
    <property type="molecule type" value="Genomic_DNA"/>
</dbReference>
<feature type="region of interest" description="Disordered" evidence="1">
    <location>
        <begin position="1"/>
        <end position="33"/>
    </location>
</feature>
<keyword evidence="3" id="KW-0282">Flagellum</keyword>
<accession>A0A543KYE3</accession>
<dbReference type="InterPro" id="IPR027417">
    <property type="entry name" value="P-loop_NTPase"/>
</dbReference>